<dbReference type="InterPro" id="IPR000600">
    <property type="entry name" value="ROK"/>
</dbReference>
<evidence type="ECO:0000313" key="2">
    <source>
        <dbReference type="EMBL" id="MDR6143196.1"/>
    </source>
</evidence>
<name>A0ABU1HT29_9MICO</name>
<proteinExistence type="inferred from homology"/>
<dbReference type="InterPro" id="IPR043129">
    <property type="entry name" value="ATPase_NBD"/>
</dbReference>
<dbReference type="Gene3D" id="3.30.420.40">
    <property type="match status" value="2"/>
</dbReference>
<organism evidence="2 3">
    <name type="scientific">Microbacterium foliorum</name>
    <dbReference type="NCBI Taxonomy" id="104336"/>
    <lineage>
        <taxon>Bacteria</taxon>
        <taxon>Bacillati</taxon>
        <taxon>Actinomycetota</taxon>
        <taxon>Actinomycetes</taxon>
        <taxon>Micrococcales</taxon>
        <taxon>Microbacteriaceae</taxon>
        <taxon>Microbacterium</taxon>
    </lineage>
</organism>
<dbReference type="Proteomes" id="UP001249291">
    <property type="component" value="Unassembled WGS sequence"/>
</dbReference>
<dbReference type="Pfam" id="PF00480">
    <property type="entry name" value="ROK"/>
    <property type="match status" value="1"/>
</dbReference>
<sequence length="332" mass="32954">MARRLVPADHVGSAHHVGSAESREVVLAVDIGGTKTSAALADRGDMLLCTETAPTRAAEGPAAVVSTVAGLAQRLLDGSPARLSGVGIGAAGVVNAVTGTIVSATDTFADWPGTPVAELVREALGNLLVPRAPVVVQNDVDAHAEGEHRHGAAAGAASALVVAVGTGVGAGLILDGSAVRGAHHVAGEIAHLPTPGAEHLRCPCGRMGHLEAIGSGIGLHAHFRWLGGDPHIIDARGVAAAAADGDPIAIRAVGESAAAVGRALAGAATILDPERIVITGGVPKIGDAWWTPMLSAYADDAIDALQSTPILPGALGDDAPLRGAAASAWRAI</sequence>
<accession>A0ABU1HT29</accession>
<comment type="caution">
    <text evidence="2">The sequence shown here is derived from an EMBL/GenBank/DDBJ whole genome shotgun (WGS) entry which is preliminary data.</text>
</comment>
<dbReference type="SUPFAM" id="SSF53067">
    <property type="entry name" value="Actin-like ATPase domain"/>
    <property type="match status" value="1"/>
</dbReference>
<gene>
    <name evidence="2" type="ORF">QE375_002750</name>
</gene>
<dbReference type="PANTHER" id="PTHR18964">
    <property type="entry name" value="ROK (REPRESSOR, ORF, KINASE) FAMILY"/>
    <property type="match status" value="1"/>
</dbReference>
<evidence type="ECO:0000313" key="3">
    <source>
        <dbReference type="Proteomes" id="UP001249291"/>
    </source>
</evidence>
<reference evidence="2 3" key="1">
    <citation type="submission" date="2023-08" db="EMBL/GenBank/DDBJ databases">
        <title>Functional and genomic diversity of the sorghum phyllosphere microbiome.</title>
        <authorList>
            <person name="Shade A."/>
        </authorList>
    </citation>
    <scope>NUCLEOTIDE SEQUENCE [LARGE SCALE GENOMIC DNA]</scope>
    <source>
        <strain evidence="2 3">SORGH_AS_0445</strain>
    </source>
</reference>
<comment type="similarity">
    <text evidence="1">Belongs to the ROK (NagC/XylR) family.</text>
</comment>
<dbReference type="EC" id="2.7.1.2" evidence="2"/>
<dbReference type="GO" id="GO:0004340">
    <property type="term" value="F:glucokinase activity"/>
    <property type="evidence" value="ECO:0007669"/>
    <property type="project" value="UniProtKB-EC"/>
</dbReference>
<protein>
    <submittedName>
        <fullName evidence="2">Glucokinase</fullName>
        <ecNumber evidence="2">2.7.1.2</ecNumber>
    </submittedName>
</protein>
<keyword evidence="2" id="KW-0808">Transferase</keyword>
<evidence type="ECO:0000256" key="1">
    <source>
        <dbReference type="ARBA" id="ARBA00006479"/>
    </source>
</evidence>
<dbReference type="PANTHER" id="PTHR18964:SF169">
    <property type="entry name" value="N-ACETYLMANNOSAMINE KINASE"/>
    <property type="match status" value="1"/>
</dbReference>
<keyword evidence="3" id="KW-1185">Reference proteome</keyword>
<dbReference type="RefSeq" id="WP_309691921.1">
    <property type="nucleotide sequence ID" value="NZ_JAVIZQ010000001.1"/>
</dbReference>
<dbReference type="EMBL" id="JAVIZQ010000001">
    <property type="protein sequence ID" value="MDR6143196.1"/>
    <property type="molecule type" value="Genomic_DNA"/>
</dbReference>